<proteinExistence type="predicted"/>
<evidence type="ECO:0000313" key="2">
    <source>
        <dbReference type="EMBL" id="EYB88925.1"/>
    </source>
</evidence>
<feature type="transmembrane region" description="Helical" evidence="1">
    <location>
        <begin position="6"/>
        <end position="23"/>
    </location>
</feature>
<organism evidence="2 3">
    <name type="scientific">Ancylostoma ceylanicum</name>
    <dbReference type="NCBI Taxonomy" id="53326"/>
    <lineage>
        <taxon>Eukaryota</taxon>
        <taxon>Metazoa</taxon>
        <taxon>Ecdysozoa</taxon>
        <taxon>Nematoda</taxon>
        <taxon>Chromadorea</taxon>
        <taxon>Rhabditida</taxon>
        <taxon>Rhabditina</taxon>
        <taxon>Rhabditomorpha</taxon>
        <taxon>Strongyloidea</taxon>
        <taxon>Ancylostomatidae</taxon>
        <taxon>Ancylostomatinae</taxon>
        <taxon>Ancylostoma</taxon>
    </lineage>
</organism>
<evidence type="ECO:0000313" key="3">
    <source>
        <dbReference type="Proteomes" id="UP000024635"/>
    </source>
</evidence>
<dbReference type="EMBL" id="JARK01001575">
    <property type="protein sequence ID" value="EYB88925.1"/>
    <property type="molecule type" value="Genomic_DNA"/>
</dbReference>
<comment type="caution">
    <text evidence="2">The sequence shown here is derived from an EMBL/GenBank/DDBJ whole genome shotgun (WGS) entry which is preliminary data.</text>
</comment>
<evidence type="ECO:0000256" key="1">
    <source>
        <dbReference type="SAM" id="Phobius"/>
    </source>
</evidence>
<keyword evidence="1" id="KW-0472">Membrane</keyword>
<keyword evidence="3" id="KW-1185">Reference proteome</keyword>
<gene>
    <name evidence="2" type="primary">Acey_s0239.g3312</name>
    <name evidence="2" type="ORF">Y032_0239g3312</name>
</gene>
<dbReference type="Proteomes" id="UP000024635">
    <property type="component" value="Unassembled WGS sequence"/>
</dbReference>
<name>A0A016SE69_9BILA</name>
<reference evidence="3" key="1">
    <citation type="journal article" date="2015" name="Nat. Genet.">
        <title>The genome and transcriptome of the zoonotic hookworm Ancylostoma ceylanicum identify infection-specific gene families.</title>
        <authorList>
            <person name="Schwarz E.M."/>
            <person name="Hu Y."/>
            <person name="Antoshechkin I."/>
            <person name="Miller M.M."/>
            <person name="Sternberg P.W."/>
            <person name="Aroian R.V."/>
        </authorList>
    </citation>
    <scope>NUCLEOTIDE SEQUENCE</scope>
    <source>
        <strain evidence="3">HY135</strain>
    </source>
</reference>
<sequence length="84" mass="9964">MYGDSNFGFFFFFCLTILCHQYINERSSEKLNRETKGNFQDRMAETVFESRKSYSSVTTPCSPHNATLPREYELYKHVMCKMSH</sequence>
<protein>
    <submittedName>
        <fullName evidence="2">Uncharacterized protein</fullName>
    </submittedName>
</protein>
<accession>A0A016SE69</accession>
<keyword evidence="1" id="KW-1133">Transmembrane helix</keyword>
<keyword evidence="1" id="KW-0812">Transmembrane</keyword>
<dbReference type="AlphaFoldDB" id="A0A016SE69"/>